<dbReference type="RefSeq" id="WP_141632753.1">
    <property type="nucleotide sequence ID" value="NZ_VIGB01000003.1"/>
</dbReference>
<dbReference type="GO" id="GO:0005524">
    <property type="term" value="F:ATP binding"/>
    <property type="evidence" value="ECO:0007669"/>
    <property type="project" value="UniProtKB-KW"/>
</dbReference>
<organism evidence="2 3">
    <name type="scientific">Kitasatospora acidiphila</name>
    <dbReference type="NCBI Taxonomy" id="2567942"/>
    <lineage>
        <taxon>Bacteria</taxon>
        <taxon>Bacillati</taxon>
        <taxon>Actinomycetota</taxon>
        <taxon>Actinomycetes</taxon>
        <taxon>Kitasatosporales</taxon>
        <taxon>Streptomycetaceae</taxon>
        <taxon>Kitasatospora</taxon>
    </lineage>
</organism>
<dbReference type="EMBL" id="VIGB01000003">
    <property type="protein sequence ID" value="TQF02037.1"/>
    <property type="molecule type" value="Genomic_DNA"/>
</dbReference>
<protein>
    <submittedName>
        <fullName evidence="2">ATP-binding protein</fullName>
    </submittedName>
</protein>
<dbReference type="InterPro" id="IPR002611">
    <property type="entry name" value="IstB_ATP-bd"/>
</dbReference>
<dbReference type="InterPro" id="IPR027417">
    <property type="entry name" value="P-loop_NTPase"/>
</dbReference>
<comment type="caution">
    <text evidence="2">The sequence shown here is derived from an EMBL/GenBank/DDBJ whole genome shotgun (WGS) entry which is preliminary data.</text>
</comment>
<sequence>MRTYREPQTLADGPSVLDRMAQILAARGIDQATVDALPDEEEPYSALEALSAGMLPRYRDAVAEHPQVLAWARQVADQAVAPSTGARRQVTTGPSLLMAGVVGAGKTHEAYGAVRALVQAGIGVRWRATTAADLYAELRPGADTDAERVLAAYSRVPLLILDDLGAAKSSEFVEEQTYRLINRRYNHMLPTLITTNLPIKDLKTCLGDRVTSRLAQMTTRVSFESVDRRRLQHAA</sequence>
<accession>A0A540VZ73</accession>
<dbReference type="PANTHER" id="PTHR30050:SF4">
    <property type="entry name" value="ATP-BINDING PROTEIN RV3427C IN INSERTION SEQUENCE-RELATED"/>
    <property type="match status" value="1"/>
</dbReference>
<feature type="domain" description="IstB-like ATP-binding" evidence="1">
    <location>
        <begin position="95"/>
        <end position="210"/>
    </location>
</feature>
<dbReference type="Pfam" id="PF01695">
    <property type="entry name" value="IstB_IS21"/>
    <property type="match status" value="1"/>
</dbReference>
<name>A0A540VZ73_9ACTN</name>
<reference evidence="2 3" key="1">
    <citation type="submission" date="2019-06" db="EMBL/GenBank/DDBJ databases">
        <title>Description of Kitasatospora acidophila sp. nov. isolated from pine grove soil, and reclassification of Streptomyces novaecaesareae to Kitasatospora novaeceasareae comb. nov.</title>
        <authorList>
            <person name="Kim M.J."/>
        </authorList>
    </citation>
    <scope>NUCLEOTIDE SEQUENCE [LARGE SCALE GENOMIC DNA]</scope>
    <source>
        <strain evidence="2 3">MMS16-CNU292</strain>
    </source>
</reference>
<dbReference type="AlphaFoldDB" id="A0A540VZ73"/>
<dbReference type="Proteomes" id="UP000319103">
    <property type="component" value="Unassembled WGS sequence"/>
</dbReference>
<evidence type="ECO:0000313" key="3">
    <source>
        <dbReference type="Proteomes" id="UP000319103"/>
    </source>
</evidence>
<keyword evidence="3" id="KW-1185">Reference proteome</keyword>
<dbReference type="Gene3D" id="3.40.50.300">
    <property type="entry name" value="P-loop containing nucleotide triphosphate hydrolases"/>
    <property type="match status" value="1"/>
</dbReference>
<evidence type="ECO:0000313" key="2">
    <source>
        <dbReference type="EMBL" id="TQF02037.1"/>
    </source>
</evidence>
<proteinExistence type="predicted"/>
<dbReference type="SUPFAM" id="SSF52540">
    <property type="entry name" value="P-loop containing nucleoside triphosphate hydrolases"/>
    <property type="match status" value="1"/>
</dbReference>
<keyword evidence="2" id="KW-0547">Nucleotide-binding</keyword>
<evidence type="ECO:0000259" key="1">
    <source>
        <dbReference type="Pfam" id="PF01695"/>
    </source>
</evidence>
<gene>
    <name evidence="2" type="ORF">E6W39_06785</name>
</gene>
<dbReference type="GO" id="GO:0006260">
    <property type="term" value="P:DNA replication"/>
    <property type="evidence" value="ECO:0007669"/>
    <property type="project" value="TreeGrafter"/>
</dbReference>
<dbReference type="PANTHER" id="PTHR30050">
    <property type="entry name" value="CHROMOSOMAL REPLICATION INITIATOR PROTEIN DNAA"/>
    <property type="match status" value="1"/>
</dbReference>
<keyword evidence="2" id="KW-0067">ATP-binding</keyword>
<dbReference type="OrthoDB" id="9770694at2"/>